<dbReference type="InterPro" id="IPR051269">
    <property type="entry name" value="Fe-S_cluster_ET"/>
</dbReference>
<evidence type="ECO:0000256" key="6">
    <source>
        <dbReference type="ARBA" id="ARBA00023014"/>
    </source>
</evidence>
<comment type="function">
    <text evidence="8">Ferredoxins are iron-sulfur proteins that transfer electrons in a wide variety of metabolic reactions.</text>
</comment>
<evidence type="ECO:0000256" key="8">
    <source>
        <dbReference type="RuleBase" id="RU368020"/>
    </source>
</evidence>
<dbReference type="KEGG" id="msto:MSTO_59740"/>
<sequence length="63" mass="6534">MKVAVDTAKCSGIGLCEMAAPAVFEVGDDGQAQAINPQPSEDERDAVEQAVRECPTGALSIQD</sequence>
<evidence type="ECO:0000256" key="1">
    <source>
        <dbReference type="ARBA" id="ARBA00001927"/>
    </source>
</evidence>
<keyword evidence="4 8" id="KW-0249">Electron transport</keyword>
<feature type="domain" description="4Fe-4S ferredoxin-type" evidence="9">
    <location>
        <begin position="1"/>
        <end position="29"/>
    </location>
</feature>
<evidence type="ECO:0000256" key="4">
    <source>
        <dbReference type="ARBA" id="ARBA00022982"/>
    </source>
</evidence>
<dbReference type="RefSeq" id="WP_163794158.1">
    <property type="nucleotide sequence ID" value="NZ_AP022587.1"/>
</dbReference>
<evidence type="ECO:0000313" key="10">
    <source>
        <dbReference type="EMBL" id="BBY25769.1"/>
    </source>
</evidence>
<keyword evidence="11" id="KW-1185">Reference proteome</keyword>
<keyword evidence="7" id="KW-0003">3Fe-4S</keyword>
<dbReference type="Proteomes" id="UP000467130">
    <property type="component" value="Chromosome"/>
</dbReference>
<dbReference type="PANTHER" id="PTHR36923">
    <property type="entry name" value="FERREDOXIN"/>
    <property type="match status" value="1"/>
</dbReference>
<dbReference type="SUPFAM" id="SSF54862">
    <property type="entry name" value="4Fe-4S ferredoxins"/>
    <property type="match status" value="1"/>
</dbReference>
<dbReference type="AlphaFoldDB" id="A0A7I7QHG8"/>
<protein>
    <recommendedName>
        <fullName evidence="8">Ferredoxin</fullName>
    </recommendedName>
</protein>
<keyword evidence="3 8" id="KW-0479">Metal-binding</keyword>
<accession>A0A7I7QHG8</accession>
<gene>
    <name evidence="10" type="primary">fdx</name>
    <name evidence="10" type="ORF">MSTO_59740</name>
</gene>
<keyword evidence="2 8" id="KW-0813">Transport</keyword>
<evidence type="ECO:0000256" key="7">
    <source>
        <dbReference type="ARBA" id="ARBA00023291"/>
    </source>
</evidence>
<reference evidence="10 11" key="1">
    <citation type="journal article" date="2019" name="Emerg. Microbes Infect.">
        <title>Comprehensive subspecies identification of 175 nontuberculous mycobacteria species based on 7547 genomic profiles.</title>
        <authorList>
            <person name="Matsumoto Y."/>
            <person name="Kinjo T."/>
            <person name="Motooka D."/>
            <person name="Nabeya D."/>
            <person name="Jung N."/>
            <person name="Uechi K."/>
            <person name="Horii T."/>
            <person name="Iida T."/>
            <person name="Fujita J."/>
            <person name="Nakamura S."/>
        </authorList>
    </citation>
    <scope>NUCLEOTIDE SEQUENCE [LARGE SCALE GENOMIC DNA]</scope>
    <source>
        <strain evidence="10 11">JCM 17783</strain>
    </source>
</reference>
<dbReference type="Gene3D" id="3.30.70.20">
    <property type="match status" value="1"/>
</dbReference>
<keyword evidence="6 8" id="KW-0411">Iron-sulfur</keyword>
<dbReference type="GO" id="GO:0051538">
    <property type="term" value="F:3 iron, 4 sulfur cluster binding"/>
    <property type="evidence" value="ECO:0007669"/>
    <property type="project" value="UniProtKB-KW"/>
</dbReference>
<proteinExistence type="predicted"/>
<dbReference type="PANTHER" id="PTHR36923:SF3">
    <property type="entry name" value="FERREDOXIN"/>
    <property type="match status" value="1"/>
</dbReference>
<dbReference type="GO" id="GO:0005506">
    <property type="term" value="F:iron ion binding"/>
    <property type="evidence" value="ECO:0007669"/>
    <property type="project" value="UniProtKB-UniRule"/>
</dbReference>
<evidence type="ECO:0000256" key="3">
    <source>
        <dbReference type="ARBA" id="ARBA00022723"/>
    </source>
</evidence>
<evidence type="ECO:0000256" key="5">
    <source>
        <dbReference type="ARBA" id="ARBA00023004"/>
    </source>
</evidence>
<dbReference type="GO" id="GO:0009055">
    <property type="term" value="F:electron transfer activity"/>
    <property type="evidence" value="ECO:0007669"/>
    <property type="project" value="UniProtKB-UniRule"/>
</dbReference>
<comment type="cofactor">
    <cofactor evidence="1">
        <name>[3Fe-4S] cluster</name>
        <dbReference type="ChEBI" id="CHEBI:21137"/>
    </cofactor>
</comment>
<dbReference type="InterPro" id="IPR001080">
    <property type="entry name" value="3Fe4S_ferredoxin"/>
</dbReference>
<dbReference type="InterPro" id="IPR017896">
    <property type="entry name" value="4Fe4S_Fe-S-bd"/>
</dbReference>
<dbReference type="PROSITE" id="PS51379">
    <property type="entry name" value="4FE4S_FER_2"/>
    <property type="match status" value="1"/>
</dbReference>
<evidence type="ECO:0000259" key="9">
    <source>
        <dbReference type="PROSITE" id="PS51379"/>
    </source>
</evidence>
<dbReference type="EMBL" id="AP022587">
    <property type="protein sequence ID" value="BBY25769.1"/>
    <property type="molecule type" value="Genomic_DNA"/>
</dbReference>
<evidence type="ECO:0000313" key="11">
    <source>
        <dbReference type="Proteomes" id="UP000467130"/>
    </source>
</evidence>
<keyword evidence="5 8" id="KW-0408">Iron</keyword>
<name>A0A7I7QHG8_9MYCO</name>
<organism evidence="10 11">
    <name type="scientific">Mycobacterium stomatepiae</name>
    <dbReference type="NCBI Taxonomy" id="470076"/>
    <lineage>
        <taxon>Bacteria</taxon>
        <taxon>Bacillati</taxon>
        <taxon>Actinomycetota</taxon>
        <taxon>Actinomycetes</taxon>
        <taxon>Mycobacteriales</taxon>
        <taxon>Mycobacteriaceae</taxon>
        <taxon>Mycobacterium</taxon>
        <taxon>Mycobacterium simiae complex</taxon>
    </lineage>
</organism>
<evidence type="ECO:0000256" key="2">
    <source>
        <dbReference type="ARBA" id="ARBA00022448"/>
    </source>
</evidence>
<dbReference type="PRINTS" id="PR00352">
    <property type="entry name" value="3FE4SFRDOXIN"/>
</dbReference>
<dbReference type="Pfam" id="PF13370">
    <property type="entry name" value="Fer4_13"/>
    <property type="match status" value="1"/>
</dbReference>